<gene>
    <name evidence="2" type="ORF">MB2181_05445</name>
</gene>
<dbReference type="AlphaFoldDB" id="A0P7I6"/>
<sequence length="93" mass="10870">MFIIIIFIAFVLANTPWFTHKLLVVFPLKKTKTIPLILAEVLFFYFAVGLLVTFLETQVIGDAHSQGWEFYVVTFFLFIVFSSPGFIYRIVWK</sequence>
<accession>A0P7I6</accession>
<dbReference type="Pfam" id="PF10993">
    <property type="entry name" value="DUF2818"/>
    <property type="match status" value="1"/>
</dbReference>
<organism evidence="2 3">
    <name type="scientific">Methylophilales bacterium HTCC2181</name>
    <dbReference type="NCBI Taxonomy" id="383631"/>
    <lineage>
        <taxon>Bacteria</taxon>
        <taxon>Pseudomonadati</taxon>
        <taxon>Pseudomonadota</taxon>
        <taxon>Betaproteobacteria</taxon>
        <taxon>Nitrosomonadales</taxon>
        <taxon>OM43 clade</taxon>
    </lineage>
</organism>
<dbReference type="EMBL" id="AAUX01000001">
    <property type="protein sequence ID" value="EAV47496.1"/>
    <property type="molecule type" value="Genomic_DNA"/>
</dbReference>
<feature type="transmembrane region" description="Helical" evidence="1">
    <location>
        <begin position="68"/>
        <end position="91"/>
    </location>
</feature>
<evidence type="ECO:0000313" key="2">
    <source>
        <dbReference type="EMBL" id="EAV47496.1"/>
    </source>
</evidence>
<evidence type="ECO:0000313" key="3">
    <source>
        <dbReference type="Proteomes" id="UP000054262"/>
    </source>
</evidence>
<evidence type="ECO:0000256" key="1">
    <source>
        <dbReference type="SAM" id="Phobius"/>
    </source>
</evidence>
<feature type="transmembrane region" description="Helical" evidence="1">
    <location>
        <begin position="37"/>
        <end position="56"/>
    </location>
</feature>
<keyword evidence="1" id="KW-0812">Transmembrane</keyword>
<dbReference type="OrthoDB" id="5785537at2"/>
<dbReference type="Proteomes" id="UP000054262">
    <property type="component" value="Unassembled WGS sequence"/>
</dbReference>
<keyword evidence="3" id="KW-1185">Reference proteome</keyword>
<evidence type="ECO:0008006" key="4">
    <source>
        <dbReference type="Google" id="ProtNLM"/>
    </source>
</evidence>
<name>A0P7I6_9PROT</name>
<keyword evidence="1" id="KW-1133">Transmembrane helix</keyword>
<keyword evidence="1" id="KW-0472">Membrane</keyword>
<comment type="caution">
    <text evidence="2">The sequence shown here is derived from an EMBL/GenBank/DDBJ whole genome shotgun (WGS) entry which is preliminary data.</text>
</comment>
<reference evidence="2 3" key="1">
    <citation type="submission" date="2006-11" db="EMBL/GenBank/DDBJ databases">
        <authorList>
            <person name="Giovannoni S."/>
            <person name="Vergin K."/>
            <person name="Ferriera S."/>
            <person name="Johnson J."/>
            <person name="Kravitz S."/>
            <person name="Beeson K."/>
            <person name="Sutton G."/>
            <person name="Rogers Y.-H."/>
            <person name="Friedman R."/>
            <person name="Frazier M."/>
            <person name="Venter J.C."/>
        </authorList>
    </citation>
    <scope>NUCLEOTIDE SEQUENCE [LARGE SCALE GENOMIC DNA]</scope>
    <source>
        <strain evidence="2 3">HTCC2181</strain>
    </source>
</reference>
<dbReference type="InterPro" id="IPR016768">
    <property type="entry name" value="UCP019883"/>
</dbReference>
<protein>
    <recommendedName>
        <fullName evidence="4">Transmembrane protein</fullName>
    </recommendedName>
</protein>
<proteinExistence type="predicted"/>